<evidence type="ECO:0000256" key="8">
    <source>
        <dbReference type="RuleBase" id="RU004447"/>
    </source>
</evidence>
<comment type="caution">
    <text evidence="14">The sequence shown here is derived from an EMBL/GenBank/DDBJ whole genome shotgun (WGS) entry which is preliminary data.</text>
</comment>
<dbReference type="PANTHER" id="PTHR43690">
    <property type="entry name" value="NARDILYSIN"/>
    <property type="match status" value="1"/>
</dbReference>
<dbReference type="Pfam" id="PF05193">
    <property type="entry name" value="Peptidase_M16_C"/>
    <property type="match status" value="1"/>
</dbReference>
<gene>
    <name evidence="14" type="ORF">WG66_2369</name>
</gene>
<dbReference type="PANTHER" id="PTHR43690:SF18">
    <property type="entry name" value="INSULIN-DEGRADING ENZYME-RELATED"/>
    <property type="match status" value="1"/>
</dbReference>
<dbReference type="InterPro" id="IPR001431">
    <property type="entry name" value="Pept_M16_Zn_BS"/>
</dbReference>
<keyword evidence="6" id="KW-0862">Zinc</keyword>
<evidence type="ECO:0000256" key="1">
    <source>
        <dbReference type="ARBA" id="ARBA00001947"/>
    </source>
</evidence>
<dbReference type="GO" id="GO:0004222">
    <property type="term" value="F:metalloendopeptidase activity"/>
    <property type="evidence" value="ECO:0007669"/>
    <property type="project" value="InterPro"/>
</dbReference>
<dbReference type="GO" id="GO:0046872">
    <property type="term" value="F:metal ion binding"/>
    <property type="evidence" value="ECO:0007669"/>
    <property type="project" value="UniProtKB-KW"/>
</dbReference>
<dbReference type="InterPro" id="IPR050626">
    <property type="entry name" value="Peptidase_M16"/>
</dbReference>
<dbReference type="PROSITE" id="PS00143">
    <property type="entry name" value="INSULINASE"/>
    <property type="match status" value="1"/>
</dbReference>
<dbReference type="Proteomes" id="UP000054988">
    <property type="component" value="Unassembled WGS sequence"/>
</dbReference>
<reference evidence="14 15" key="1">
    <citation type="submission" date="2015-12" db="EMBL/GenBank/DDBJ databases">
        <title>Draft genome sequence of Moniliophthora roreri, the causal agent of frosty pod rot of cacao.</title>
        <authorList>
            <person name="Aime M.C."/>
            <person name="Diaz-Valderrama J.R."/>
            <person name="Kijpornyongpan T."/>
            <person name="Phillips-Mora W."/>
        </authorList>
    </citation>
    <scope>NUCLEOTIDE SEQUENCE [LARGE SCALE GENOMIC DNA]</scope>
    <source>
        <strain evidence="14 15">MCA 2952</strain>
    </source>
</reference>
<comment type="similarity">
    <text evidence="2 8">Belongs to the peptidase M16 family.</text>
</comment>
<dbReference type="GO" id="GO:0043171">
    <property type="term" value="P:peptide catabolic process"/>
    <property type="evidence" value="ECO:0007669"/>
    <property type="project" value="TreeGrafter"/>
</dbReference>
<dbReference type="InterPro" id="IPR007863">
    <property type="entry name" value="Peptidase_M16_C"/>
</dbReference>
<evidence type="ECO:0008006" key="16">
    <source>
        <dbReference type="Google" id="ProtNLM"/>
    </source>
</evidence>
<feature type="domain" description="Coenzyme PQQ synthesis protein F-like C-terminal lobe" evidence="13">
    <location>
        <begin position="868"/>
        <end position="967"/>
    </location>
</feature>
<dbReference type="GO" id="GO:0051603">
    <property type="term" value="P:proteolysis involved in protein catabolic process"/>
    <property type="evidence" value="ECO:0007669"/>
    <property type="project" value="TreeGrafter"/>
</dbReference>
<sequence>MAIDASLWKRITSGHDIPPYSILTKTIEKSPQDDREYRIIKLENGLEAMLVHDAKADKAAASLDVAVGHLSDPDDIPGMAHFCEHLLFMGTENFPKENEYSKYLAKNNGYCNAYTSDSNTNYYFDVSTSHLSGALARFAAFFHCPLFSPSCTSRELNAVDSEHRKNDQADLRRVFQVNKHLSKEGHPWNKFGSGNRESLSKHAKELKAKGKLAANGMLDLDSESATPQVLPSPIPSRMASPAPSDVSTASELGNEADGGAVGRETRRRLVEWWEKEYCAGRMHLCVIGKDSLDHLSELVSTLFSPIPNHGLDPLPTISDHPFGPNEKGTLISVQTIMNLHVLEIFIPLEPQANNWRHKPANFLAHLIGHEGPGSLLSFLKAKGLVASLNSGPLELGRGFDVFVVVIELTQEGFRNYQSVILATFKHFNLLRSQLSFDAYHQREIATLSSIWFRFIEKQRPDNYATYIAENMAKPYPRELLLVAPSVTWNWGDQYQGDPALSGGTAGEEKVKEYLQGFQIDNSRVVLMGKEQELDKVKQFNNTIEKWQEEPWYRTKYRVVHFPEEFIKACSNSTSTTPELFLPQPNQFIPQNLNVDKKDITTPLCRPHLIYDTSLCQVWHKKDDHFWVPKAHVVIDICSPFANSTSQATLLTQLFTDLITDSLTEFSYDASLAGLSYSCTSHSKGVYIALQGYNDKMHVLVRQVLDKVKNLVVIPDRLDIMKEQTKKNLENFFLIQSHELADYYTFYLMSETAWTAEELLKELPSITVEEVQKHGLYLLSQVHMNILVMGNVTQDQAVEIAELAENIVGNLKDGLQPSDLNEYALVLPPGSNFVYSTDVGNPDQTNNAITYYTHIGPVNDQHLHVVSSLLTQIMTEPTFNILRTKEQLGYIVSCGGILLPGSTLKGIAIVIQSEKTPGYLESRVDAFLDYMKNMIEEMSEEAFTEQKAGLEKRWREDYKNLSEEANAYYWYIDSGSWDFYRRENDAEKLKDVTKDEVMKCFMEYVHPSSQTRAKLSVHLHAKKSPPKKVSVAAAEAFGKLVQDANLGLNGVVPDGALADDIPLVDNFQAYWDGVFKTVGKEDITSSLLEAIPGLVEKYPLEGEGRDGPIEGATYIEDPLAFRRSLKKSDYYPPVVIWQDNLIDMGR</sequence>
<keyword evidence="7" id="KW-0482">Metalloprotease</keyword>
<evidence type="ECO:0000256" key="5">
    <source>
        <dbReference type="ARBA" id="ARBA00022801"/>
    </source>
</evidence>
<dbReference type="InterPro" id="IPR011765">
    <property type="entry name" value="Pept_M16_N"/>
</dbReference>
<keyword evidence="5" id="KW-0378">Hydrolase</keyword>
<dbReference type="EMBL" id="LATX01000791">
    <property type="protein sequence ID" value="KTB45068.1"/>
    <property type="molecule type" value="Genomic_DNA"/>
</dbReference>
<proteinExistence type="inferred from homology"/>
<keyword evidence="3" id="KW-0645">Protease</keyword>
<dbReference type="eggNOG" id="KOG0959">
    <property type="taxonomic scope" value="Eukaryota"/>
</dbReference>
<evidence type="ECO:0000256" key="3">
    <source>
        <dbReference type="ARBA" id="ARBA00022670"/>
    </source>
</evidence>
<evidence type="ECO:0000256" key="2">
    <source>
        <dbReference type="ARBA" id="ARBA00007261"/>
    </source>
</evidence>
<evidence type="ECO:0000256" key="6">
    <source>
        <dbReference type="ARBA" id="ARBA00022833"/>
    </source>
</evidence>
<evidence type="ECO:0000313" key="14">
    <source>
        <dbReference type="EMBL" id="KTB45068.1"/>
    </source>
</evidence>
<evidence type="ECO:0000259" key="10">
    <source>
        <dbReference type="Pfam" id="PF00675"/>
    </source>
</evidence>
<dbReference type="InterPro" id="IPR011249">
    <property type="entry name" value="Metalloenz_LuxS/M16"/>
</dbReference>
<evidence type="ECO:0000313" key="15">
    <source>
        <dbReference type="Proteomes" id="UP000054988"/>
    </source>
</evidence>
<feature type="domain" description="Peptidase M16 middle/third" evidence="12">
    <location>
        <begin position="452"/>
        <end position="761"/>
    </location>
</feature>
<organism evidence="14 15">
    <name type="scientific">Moniliophthora roreri</name>
    <name type="common">Frosty pod rot fungus</name>
    <name type="synonym">Monilia roreri</name>
    <dbReference type="NCBI Taxonomy" id="221103"/>
    <lineage>
        <taxon>Eukaryota</taxon>
        <taxon>Fungi</taxon>
        <taxon>Dikarya</taxon>
        <taxon>Basidiomycota</taxon>
        <taxon>Agaricomycotina</taxon>
        <taxon>Agaricomycetes</taxon>
        <taxon>Agaricomycetidae</taxon>
        <taxon>Agaricales</taxon>
        <taxon>Marasmiineae</taxon>
        <taxon>Marasmiaceae</taxon>
        <taxon>Moniliophthora</taxon>
    </lineage>
</organism>
<dbReference type="Pfam" id="PF22456">
    <property type="entry name" value="PqqF-like_C_4"/>
    <property type="match status" value="1"/>
</dbReference>
<dbReference type="Pfam" id="PF00675">
    <property type="entry name" value="Peptidase_M16"/>
    <property type="match status" value="1"/>
</dbReference>
<accession>A0A0W0G928</accession>
<dbReference type="GO" id="GO:0005739">
    <property type="term" value="C:mitochondrion"/>
    <property type="evidence" value="ECO:0007669"/>
    <property type="project" value="TreeGrafter"/>
</dbReference>
<protein>
    <recommendedName>
        <fullName evidence="16">Insulin-degrading enzyme</fullName>
    </recommendedName>
</protein>
<evidence type="ECO:0000259" key="12">
    <source>
        <dbReference type="Pfam" id="PF16187"/>
    </source>
</evidence>
<dbReference type="SUPFAM" id="SSF63411">
    <property type="entry name" value="LuxS/MPP-like metallohydrolase"/>
    <property type="match status" value="4"/>
</dbReference>
<evidence type="ECO:0000259" key="11">
    <source>
        <dbReference type="Pfam" id="PF05193"/>
    </source>
</evidence>
<dbReference type="FunFam" id="3.30.830.10:FF:000012">
    <property type="entry name" value="Protease 3"/>
    <property type="match status" value="1"/>
</dbReference>
<feature type="domain" description="Peptidase M16 C-terminal" evidence="11">
    <location>
        <begin position="265"/>
        <end position="433"/>
    </location>
</feature>
<dbReference type="AlphaFoldDB" id="A0A0W0G928"/>
<dbReference type="FunFam" id="3.30.830.10:FF:000005">
    <property type="entry name" value="nardilysin isoform X1"/>
    <property type="match status" value="1"/>
</dbReference>
<dbReference type="Gene3D" id="3.30.830.10">
    <property type="entry name" value="Metalloenzyme, LuxS/M16 peptidase-like"/>
    <property type="match status" value="4"/>
</dbReference>
<comment type="cofactor">
    <cofactor evidence="1">
        <name>Zn(2+)</name>
        <dbReference type="ChEBI" id="CHEBI:29105"/>
    </cofactor>
</comment>
<name>A0A0W0G928_MONRR</name>
<feature type="domain" description="Peptidase M16 N-terminal" evidence="10">
    <location>
        <begin position="50"/>
        <end position="181"/>
    </location>
</feature>
<feature type="region of interest" description="Disordered" evidence="9">
    <location>
        <begin position="223"/>
        <end position="259"/>
    </location>
</feature>
<evidence type="ECO:0000259" key="13">
    <source>
        <dbReference type="Pfam" id="PF22456"/>
    </source>
</evidence>
<dbReference type="GO" id="GO:0005829">
    <property type="term" value="C:cytosol"/>
    <property type="evidence" value="ECO:0007669"/>
    <property type="project" value="TreeGrafter"/>
</dbReference>
<dbReference type="Pfam" id="PF16187">
    <property type="entry name" value="Peptidase_M16_M"/>
    <property type="match status" value="1"/>
</dbReference>
<evidence type="ECO:0000256" key="7">
    <source>
        <dbReference type="ARBA" id="ARBA00023049"/>
    </source>
</evidence>
<dbReference type="InterPro" id="IPR054734">
    <property type="entry name" value="PqqF-like_C_4"/>
</dbReference>
<keyword evidence="4" id="KW-0479">Metal-binding</keyword>
<evidence type="ECO:0000256" key="4">
    <source>
        <dbReference type="ARBA" id="ARBA00022723"/>
    </source>
</evidence>
<evidence type="ECO:0000256" key="9">
    <source>
        <dbReference type="SAM" id="MobiDB-lite"/>
    </source>
</evidence>
<dbReference type="InterPro" id="IPR032632">
    <property type="entry name" value="Peptidase_M16_M"/>
</dbReference>
<dbReference type="FunFam" id="3.30.830.10:FF:000003">
    <property type="entry name" value="Insulin-degrading enzyme"/>
    <property type="match status" value="1"/>
</dbReference>